<dbReference type="CDD" id="cd02553">
    <property type="entry name" value="PseudoU_synth_RsuA"/>
    <property type="match status" value="1"/>
</dbReference>
<dbReference type="Gene3D" id="3.30.70.580">
    <property type="entry name" value="Pseudouridine synthase I, catalytic domain, N-terminal subdomain"/>
    <property type="match status" value="1"/>
</dbReference>
<evidence type="ECO:0000256" key="5">
    <source>
        <dbReference type="RuleBase" id="RU003887"/>
    </source>
</evidence>
<dbReference type="SMART" id="SM00363">
    <property type="entry name" value="S4"/>
    <property type="match status" value="1"/>
</dbReference>
<dbReference type="InterPro" id="IPR042092">
    <property type="entry name" value="PsdUridine_s_RsuA/RluB/E/F_cat"/>
</dbReference>
<evidence type="ECO:0000256" key="1">
    <source>
        <dbReference type="ARBA" id="ARBA00008348"/>
    </source>
</evidence>
<dbReference type="InterPro" id="IPR050343">
    <property type="entry name" value="RsuA_PseudoU_synthase"/>
</dbReference>
<evidence type="ECO:0000313" key="7">
    <source>
        <dbReference type="EMBL" id="MFC5456089.1"/>
    </source>
</evidence>
<reference evidence="8" key="1">
    <citation type="journal article" date="2019" name="Int. J. Syst. Evol. Microbiol.">
        <title>The Global Catalogue of Microorganisms (GCM) 10K type strain sequencing project: providing services to taxonomists for standard genome sequencing and annotation.</title>
        <authorList>
            <consortium name="The Broad Institute Genomics Platform"/>
            <consortium name="The Broad Institute Genome Sequencing Center for Infectious Disease"/>
            <person name="Wu L."/>
            <person name="Ma J."/>
        </authorList>
    </citation>
    <scope>NUCLEOTIDE SEQUENCE [LARGE SCALE GENOMIC DNA]</scope>
    <source>
        <strain evidence="8">CGMCC 4.1469</strain>
    </source>
</reference>
<dbReference type="EMBL" id="JBHSMQ010000005">
    <property type="protein sequence ID" value="MFC5456089.1"/>
    <property type="molecule type" value="Genomic_DNA"/>
</dbReference>
<evidence type="ECO:0000256" key="2">
    <source>
        <dbReference type="ARBA" id="ARBA00022884"/>
    </source>
</evidence>
<comment type="caution">
    <text evidence="7">The sequence shown here is derived from an EMBL/GenBank/DDBJ whole genome shotgun (WGS) entry which is preliminary data.</text>
</comment>
<dbReference type="PROSITE" id="PS50889">
    <property type="entry name" value="S4"/>
    <property type="match status" value="1"/>
</dbReference>
<dbReference type="InterPro" id="IPR036986">
    <property type="entry name" value="S4_RNA-bd_sf"/>
</dbReference>
<dbReference type="Gene3D" id="3.30.70.1560">
    <property type="entry name" value="Alpha-L RNA-binding motif"/>
    <property type="match status" value="1"/>
</dbReference>
<dbReference type="Pfam" id="PF00849">
    <property type="entry name" value="PseudoU_synth_2"/>
    <property type="match status" value="1"/>
</dbReference>
<dbReference type="InterPro" id="IPR002942">
    <property type="entry name" value="S4_RNA-bd"/>
</dbReference>
<dbReference type="GO" id="GO:0016853">
    <property type="term" value="F:isomerase activity"/>
    <property type="evidence" value="ECO:0007669"/>
    <property type="project" value="UniProtKB-KW"/>
</dbReference>
<dbReference type="SUPFAM" id="SSF55174">
    <property type="entry name" value="Alpha-L RNA-binding motif"/>
    <property type="match status" value="1"/>
</dbReference>
<dbReference type="Gene3D" id="3.10.290.10">
    <property type="entry name" value="RNA-binding S4 domain"/>
    <property type="match status" value="1"/>
</dbReference>
<protein>
    <recommendedName>
        <fullName evidence="5">Pseudouridine synthase</fullName>
        <ecNumber evidence="5">5.4.99.-</ecNumber>
    </recommendedName>
</protein>
<evidence type="ECO:0000313" key="8">
    <source>
        <dbReference type="Proteomes" id="UP001596052"/>
    </source>
</evidence>
<sequence>MKLDRRIASHLSMGRQAAHRAIAAGRVRVNGVRVTDGHCPVDRFTRVELDDAVIQAPERVLHLMMHKPVGILSATKDDEHRTVLDLIDDPDKHTLHIAGRLDRSTSGLVLLTNDGRWSKRLMTAEEKVPKVYLVETLDPISPAAVAAFAHGFYFHTEDITTLPAELVILDERQARLTLHEGRYHQVKRMFHRVGNRVVRLHRERIGTLVLPPDLPPGAWRELTHDEVDAAADAG</sequence>
<keyword evidence="8" id="KW-1185">Reference proteome</keyword>
<evidence type="ECO:0000256" key="3">
    <source>
        <dbReference type="ARBA" id="ARBA00023235"/>
    </source>
</evidence>
<dbReference type="PANTHER" id="PTHR47683:SF4">
    <property type="entry name" value="PSEUDOURIDINE SYNTHASE"/>
    <property type="match status" value="1"/>
</dbReference>
<evidence type="ECO:0000256" key="4">
    <source>
        <dbReference type="PROSITE-ProRule" id="PRU00182"/>
    </source>
</evidence>
<dbReference type="InterPro" id="IPR020094">
    <property type="entry name" value="TruA/RsuA/RluB/E/F_N"/>
</dbReference>
<dbReference type="RefSeq" id="WP_377167991.1">
    <property type="nucleotide sequence ID" value="NZ_JBHSMQ010000005.1"/>
</dbReference>
<proteinExistence type="inferred from homology"/>
<dbReference type="InterPro" id="IPR006145">
    <property type="entry name" value="PsdUridine_synth_RsuA/RluA"/>
</dbReference>
<feature type="domain" description="RNA-binding S4" evidence="6">
    <location>
        <begin position="1"/>
        <end position="59"/>
    </location>
</feature>
<accession>A0ABW0KRY7</accession>
<organism evidence="7 8">
    <name type="scientific">Prosthecobacter fluviatilis</name>
    <dbReference type="NCBI Taxonomy" id="445931"/>
    <lineage>
        <taxon>Bacteria</taxon>
        <taxon>Pseudomonadati</taxon>
        <taxon>Verrucomicrobiota</taxon>
        <taxon>Verrucomicrobiia</taxon>
        <taxon>Verrucomicrobiales</taxon>
        <taxon>Verrucomicrobiaceae</taxon>
        <taxon>Prosthecobacter</taxon>
    </lineage>
</organism>
<comment type="similarity">
    <text evidence="1 5">Belongs to the pseudouridine synthase RsuA family.</text>
</comment>
<name>A0ABW0KRY7_9BACT</name>
<dbReference type="InterPro" id="IPR018496">
    <property type="entry name" value="PsdUridine_synth_RsuA/RluB_CS"/>
</dbReference>
<gene>
    <name evidence="7" type="ORF">ACFQDI_14595</name>
</gene>
<dbReference type="PANTHER" id="PTHR47683">
    <property type="entry name" value="PSEUDOURIDINE SYNTHASE FAMILY PROTEIN-RELATED"/>
    <property type="match status" value="1"/>
</dbReference>
<evidence type="ECO:0000259" key="6">
    <source>
        <dbReference type="SMART" id="SM00363"/>
    </source>
</evidence>
<keyword evidence="3 5" id="KW-0413">Isomerase</keyword>
<dbReference type="InterPro" id="IPR020103">
    <property type="entry name" value="PsdUridine_synth_cat_dom_sf"/>
</dbReference>
<dbReference type="NCBIfam" id="TIGR00093">
    <property type="entry name" value="pseudouridine synthase"/>
    <property type="match status" value="1"/>
</dbReference>
<dbReference type="PROSITE" id="PS01149">
    <property type="entry name" value="PSI_RSU"/>
    <property type="match status" value="1"/>
</dbReference>
<dbReference type="EC" id="5.4.99.-" evidence="5"/>
<dbReference type="SUPFAM" id="SSF55120">
    <property type="entry name" value="Pseudouridine synthase"/>
    <property type="match status" value="1"/>
</dbReference>
<dbReference type="InterPro" id="IPR000748">
    <property type="entry name" value="PsdUridine_synth_RsuA/RluB/E/F"/>
</dbReference>
<dbReference type="CDD" id="cd00165">
    <property type="entry name" value="S4"/>
    <property type="match status" value="1"/>
</dbReference>
<dbReference type="Proteomes" id="UP001596052">
    <property type="component" value="Unassembled WGS sequence"/>
</dbReference>
<keyword evidence="2 4" id="KW-0694">RNA-binding</keyword>